<dbReference type="SMART" id="SM00331">
    <property type="entry name" value="PP2C_SIG"/>
    <property type="match status" value="1"/>
</dbReference>
<keyword evidence="2" id="KW-0732">Signal</keyword>
<feature type="compositionally biased region" description="Basic and acidic residues" evidence="1">
    <location>
        <begin position="246"/>
        <end position="257"/>
    </location>
</feature>
<name>A0AAW0LGP1_QUESU</name>
<comment type="caution">
    <text evidence="4">The sequence shown here is derived from an EMBL/GenBank/DDBJ whole genome shotgun (WGS) entry which is preliminary data.</text>
</comment>
<reference evidence="4 5" key="1">
    <citation type="journal article" date="2018" name="Sci. Data">
        <title>The draft genome sequence of cork oak.</title>
        <authorList>
            <person name="Ramos A.M."/>
            <person name="Usie A."/>
            <person name="Barbosa P."/>
            <person name="Barros P.M."/>
            <person name="Capote T."/>
            <person name="Chaves I."/>
            <person name="Simoes F."/>
            <person name="Abreu I."/>
            <person name="Carrasquinho I."/>
            <person name="Faro C."/>
            <person name="Guimaraes J.B."/>
            <person name="Mendonca D."/>
            <person name="Nobrega F."/>
            <person name="Rodrigues L."/>
            <person name="Saibo N.J.M."/>
            <person name="Varela M.C."/>
            <person name="Egas C."/>
            <person name="Matos J."/>
            <person name="Miguel C.M."/>
            <person name="Oliveira M.M."/>
            <person name="Ricardo C.P."/>
            <person name="Goncalves S."/>
        </authorList>
    </citation>
    <scope>NUCLEOTIDE SEQUENCE [LARGE SCALE GENOMIC DNA]</scope>
    <source>
        <strain evidence="5">cv. HL8</strain>
    </source>
</reference>
<dbReference type="InterPro" id="IPR001932">
    <property type="entry name" value="PPM-type_phosphatase-like_dom"/>
</dbReference>
<dbReference type="InterPro" id="IPR036457">
    <property type="entry name" value="PPM-type-like_dom_sf"/>
</dbReference>
<proteinExistence type="predicted"/>
<dbReference type="PANTHER" id="PTHR12320">
    <property type="entry name" value="PROTEIN PHOSPHATASE 2C"/>
    <property type="match status" value="1"/>
</dbReference>
<sequence>MSHLLFFFSHSLTATATPRSLTFSCFNLLPLQILHHHHHHHHPLPISSSSKLKLSPTHHPFLSKPISPSSSRPSCSSKEDLHLVSTTECSDGSVLFRFANASELEKIVEEKEETGYNYKDFKHNLYSDKEQTSNQTEVDDQMSISREITNTDTDSSVVKAAALLQTKITDSSASVIQDIGTNVHIQKDSIAPSSSRPSCSSTEDLHLVSTTECSDGSVLFRFANASELEKIVEEKEEEATGYNYKDFQHNLDSDREQTSNPTEVDDQMSISREITNTDTESSVVKAATVLDTKITDSSASVIQDSGTNVHIQKDSIEDGKYVITSSKNEVDTSSISLVLDVVSDFGKVSTPCEEVSGEKISGETRNQLKSSESESTVDQVSSSYASETSNMVNGDKDHSVDTNTMVTYMTDEKSNEGNVTQEMMDVSTSLEAKSVLDKEISHNPEDESVNADEIERSTVVMLPVATSLEAKPVLNEEISRNPEDKSVNADEIGSSTVLDDSAHSLYSKEEFTVCDAHGSNVAQSTNPKAVELLSIESTLNGKQISTAGLILYSGAALLPHPSKALTGGEDAYFVAGQNWLGVADGVGQWSLEGISAGRYAQELLENCEKIVLDSKSVPMTKPEEVLIRSAAESQSPGSSTVLVAYFDGQVLHVANIGDSGFIAIRNGAVFNRSSAMVHGFNFPLQIERDDDPTEYIEGYKIYLDEGDVIVTATDGLFDNLYEKEIASAVSNSLQASLKPQDIAEYLAMRAQEVGQSACVRTPFADAAHAAGYVGYTGGKLDDVTVIVSFVQKRSSSNSQ</sequence>
<feature type="region of interest" description="Disordered" evidence="1">
    <location>
        <begin position="40"/>
        <end position="75"/>
    </location>
</feature>
<dbReference type="GO" id="GO:0009507">
    <property type="term" value="C:chloroplast"/>
    <property type="evidence" value="ECO:0007669"/>
    <property type="project" value="TreeGrafter"/>
</dbReference>
<keyword evidence="5" id="KW-1185">Reference proteome</keyword>
<protein>
    <recommendedName>
        <fullName evidence="3">PPM-type phosphatase domain-containing protein</fullName>
    </recommendedName>
</protein>
<feature type="compositionally biased region" description="Polar residues" evidence="1">
    <location>
        <begin position="363"/>
        <end position="392"/>
    </location>
</feature>
<dbReference type="InterPro" id="IPR039123">
    <property type="entry name" value="PPTC7"/>
</dbReference>
<evidence type="ECO:0000313" key="4">
    <source>
        <dbReference type="EMBL" id="KAK7850058.1"/>
    </source>
</evidence>
<dbReference type="AlphaFoldDB" id="A0AAW0LGP1"/>
<evidence type="ECO:0000313" key="5">
    <source>
        <dbReference type="Proteomes" id="UP000237347"/>
    </source>
</evidence>
<dbReference type="EMBL" id="PKMF04000105">
    <property type="protein sequence ID" value="KAK7850058.1"/>
    <property type="molecule type" value="Genomic_DNA"/>
</dbReference>
<organism evidence="4 5">
    <name type="scientific">Quercus suber</name>
    <name type="common">Cork oak</name>
    <dbReference type="NCBI Taxonomy" id="58331"/>
    <lineage>
        <taxon>Eukaryota</taxon>
        <taxon>Viridiplantae</taxon>
        <taxon>Streptophyta</taxon>
        <taxon>Embryophyta</taxon>
        <taxon>Tracheophyta</taxon>
        <taxon>Spermatophyta</taxon>
        <taxon>Magnoliopsida</taxon>
        <taxon>eudicotyledons</taxon>
        <taxon>Gunneridae</taxon>
        <taxon>Pentapetalae</taxon>
        <taxon>rosids</taxon>
        <taxon>fabids</taxon>
        <taxon>Fagales</taxon>
        <taxon>Fagaceae</taxon>
        <taxon>Quercus</taxon>
    </lineage>
</organism>
<evidence type="ECO:0000256" key="2">
    <source>
        <dbReference type="SAM" id="SignalP"/>
    </source>
</evidence>
<dbReference type="PANTHER" id="PTHR12320:SF1">
    <property type="entry name" value="PROTEIN PHOSPHATASE PTC7 HOMOLOG"/>
    <property type="match status" value="1"/>
</dbReference>
<dbReference type="SUPFAM" id="SSF81606">
    <property type="entry name" value="PP2C-like"/>
    <property type="match status" value="1"/>
</dbReference>
<gene>
    <name evidence="4" type="ORF">CFP56_001644</name>
</gene>
<dbReference type="PROSITE" id="PS51746">
    <property type="entry name" value="PPM_2"/>
    <property type="match status" value="1"/>
</dbReference>
<evidence type="ECO:0000256" key="1">
    <source>
        <dbReference type="SAM" id="MobiDB-lite"/>
    </source>
</evidence>
<dbReference type="GO" id="GO:0004722">
    <property type="term" value="F:protein serine/threonine phosphatase activity"/>
    <property type="evidence" value="ECO:0007669"/>
    <property type="project" value="TreeGrafter"/>
</dbReference>
<feature type="domain" description="PPM-type phosphatase" evidence="3">
    <location>
        <begin position="552"/>
        <end position="790"/>
    </location>
</feature>
<accession>A0AAW0LGP1</accession>
<dbReference type="Proteomes" id="UP000237347">
    <property type="component" value="Unassembled WGS sequence"/>
</dbReference>
<feature type="chain" id="PRO_5043799496" description="PPM-type phosphatase domain-containing protein" evidence="2">
    <location>
        <begin position="17"/>
        <end position="799"/>
    </location>
</feature>
<dbReference type="SMART" id="SM00332">
    <property type="entry name" value="PP2Cc"/>
    <property type="match status" value="1"/>
</dbReference>
<evidence type="ECO:0000259" key="3">
    <source>
        <dbReference type="PROSITE" id="PS51746"/>
    </source>
</evidence>
<feature type="compositionally biased region" description="Low complexity" evidence="1">
    <location>
        <begin position="44"/>
        <end position="75"/>
    </location>
</feature>
<feature type="region of interest" description="Disordered" evidence="1">
    <location>
        <begin position="355"/>
        <end position="400"/>
    </location>
</feature>
<feature type="region of interest" description="Disordered" evidence="1">
    <location>
        <begin position="234"/>
        <end position="266"/>
    </location>
</feature>
<feature type="signal peptide" evidence="2">
    <location>
        <begin position="1"/>
        <end position="16"/>
    </location>
</feature>
<dbReference type="Gene3D" id="3.60.40.10">
    <property type="entry name" value="PPM-type phosphatase domain"/>
    <property type="match status" value="2"/>
</dbReference>